<name>A1K6G9_AZOSB</name>
<comment type="similarity">
    <text evidence="2">Belongs to the GmhB family.</text>
</comment>
<protein>
    <recommendedName>
        <fullName evidence="7">D,D-heptose 1,7-bisphosphate phosphatase</fullName>
    </recommendedName>
</protein>
<evidence type="ECO:0000256" key="4">
    <source>
        <dbReference type="ARBA" id="ARBA00022723"/>
    </source>
</evidence>
<reference evidence="8 9" key="1">
    <citation type="journal article" date="2006" name="Nat. Biotechnol.">
        <title>Complete genome of the mutualistic, N2-fixing grass endophyte Azoarcus sp. strain BH72.</title>
        <authorList>
            <person name="Krause A."/>
            <person name="Ramakumar A."/>
            <person name="Bartels D."/>
            <person name="Battistoni F."/>
            <person name="Bekel T."/>
            <person name="Boch J."/>
            <person name="Boehm M."/>
            <person name="Friedrich F."/>
            <person name="Hurek T."/>
            <person name="Krause L."/>
            <person name="Linke B."/>
            <person name="McHardy A.C."/>
            <person name="Sarkar A."/>
            <person name="Schneiker S."/>
            <person name="Syed A.A."/>
            <person name="Thauer R."/>
            <person name="Vorhoelter F.-J."/>
            <person name="Weidner S."/>
            <person name="Puehler A."/>
            <person name="Reinhold-Hurek B."/>
            <person name="Kaiser O."/>
            <person name="Goesmann A."/>
        </authorList>
    </citation>
    <scope>NUCLEOTIDE SEQUENCE [LARGE SCALE GENOMIC DNA]</scope>
    <source>
        <strain evidence="8 9">BH72</strain>
    </source>
</reference>
<dbReference type="Proteomes" id="UP000002588">
    <property type="component" value="Chromosome"/>
</dbReference>
<dbReference type="GO" id="GO:0046872">
    <property type="term" value="F:metal ion binding"/>
    <property type="evidence" value="ECO:0007669"/>
    <property type="project" value="UniProtKB-KW"/>
</dbReference>
<evidence type="ECO:0000256" key="5">
    <source>
        <dbReference type="ARBA" id="ARBA00022801"/>
    </source>
</evidence>
<dbReference type="NCBIfam" id="TIGR01656">
    <property type="entry name" value="Histidinol-ppas"/>
    <property type="match status" value="1"/>
</dbReference>
<dbReference type="GO" id="GO:0005975">
    <property type="term" value="P:carbohydrate metabolic process"/>
    <property type="evidence" value="ECO:0007669"/>
    <property type="project" value="InterPro"/>
</dbReference>
<dbReference type="InterPro" id="IPR023214">
    <property type="entry name" value="HAD_sf"/>
</dbReference>
<comment type="subcellular location">
    <subcellularLocation>
        <location evidence="1">Cytoplasm</location>
    </subcellularLocation>
</comment>
<dbReference type="Gene3D" id="3.40.50.1000">
    <property type="entry name" value="HAD superfamily/HAD-like"/>
    <property type="match status" value="1"/>
</dbReference>
<keyword evidence="9" id="KW-1185">Reference proteome</keyword>
<evidence type="ECO:0000256" key="2">
    <source>
        <dbReference type="ARBA" id="ARBA00005628"/>
    </source>
</evidence>
<proteinExistence type="inferred from homology"/>
<dbReference type="GO" id="GO:0016791">
    <property type="term" value="F:phosphatase activity"/>
    <property type="evidence" value="ECO:0007669"/>
    <property type="project" value="InterPro"/>
</dbReference>
<evidence type="ECO:0000256" key="3">
    <source>
        <dbReference type="ARBA" id="ARBA00022490"/>
    </source>
</evidence>
<dbReference type="EMBL" id="AM406670">
    <property type="protein sequence ID" value="CAL94424.1"/>
    <property type="molecule type" value="Genomic_DNA"/>
</dbReference>
<dbReference type="InterPro" id="IPR006549">
    <property type="entry name" value="HAD-SF_hydro_IIIA"/>
</dbReference>
<evidence type="ECO:0000256" key="6">
    <source>
        <dbReference type="ARBA" id="ARBA00023277"/>
    </source>
</evidence>
<organism evidence="8 9">
    <name type="scientific">Azoarcus sp. (strain BH72)</name>
    <dbReference type="NCBI Taxonomy" id="418699"/>
    <lineage>
        <taxon>Bacteria</taxon>
        <taxon>Pseudomonadati</taxon>
        <taxon>Pseudomonadota</taxon>
        <taxon>Betaproteobacteria</taxon>
        <taxon>Rhodocyclales</taxon>
        <taxon>Zoogloeaceae</taxon>
        <taxon>Azoarcus</taxon>
    </lineage>
</organism>
<keyword evidence="4" id="KW-0479">Metal-binding</keyword>
<keyword evidence="5 8" id="KW-0378">Hydrolase</keyword>
<dbReference type="PANTHER" id="PTHR42891">
    <property type="entry name" value="D-GLYCERO-BETA-D-MANNO-HEPTOSE-1,7-BISPHOSPHATE 7-PHOSPHATASE"/>
    <property type="match status" value="1"/>
</dbReference>
<dbReference type="CDD" id="cd07503">
    <property type="entry name" value="HAD_HisB-N"/>
    <property type="match status" value="1"/>
</dbReference>
<dbReference type="InterPro" id="IPR036412">
    <property type="entry name" value="HAD-like_sf"/>
</dbReference>
<keyword evidence="6" id="KW-0119">Carbohydrate metabolism</keyword>
<dbReference type="KEGG" id="azo:azo1807"/>
<dbReference type="PANTHER" id="PTHR42891:SF1">
    <property type="entry name" value="D-GLYCERO-BETA-D-MANNO-HEPTOSE-1,7-BISPHOSPHATE 7-PHOSPHATASE"/>
    <property type="match status" value="1"/>
</dbReference>
<evidence type="ECO:0000256" key="1">
    <source>
        <dbReference type="ARBA" id="ARBA00004496"/>
    </source>
</evidence>
<dbReference type="NCBIfam" id="TIGR01662">
    <property type="entry name" value="HAD-SF-IIIA"/>
    <property type="match status" value="1"/>
</dbReference>
<keyword evidence="3" id="KW-0963">Cytoplasm</keyword>
<dbReference type="eggNOG" id="COG0241">
    <property type="taxonomic scope" value="Bacteria"/>
</dbReference>
<accession>A1K6G9</accession>
<dbReference type="InterPro" id="IPR004446">
    <property type="entry name" value="Heptose_bisP_phosphatase"/>
</dbReference>
<evidence type="ECO:0000256" key="7">
    <source>
        <dbReference type="ARBA" id="ARBA00031828"/>
    </source>
</evidence>
<dbReference type="HOGENOM" id="CLU_085077_2_1_4"/>
<dbReference type="Pfam" id="PF13242">
    <property type="entry name" value="Hydrolase_like"/>
    <property type="match status" value="1"/>
</dbReference>
<dbReference type="InterPro" id="IPR006543">
    <property type="entry name" value="Histidinol-phos"/>
</dbReference>
<dbReference type="STRING" id="62928.azo1807"/>
<dbReference type="GO" id="GO:0005737">
    <property type="term" value="C:cytoplasm"/>
    <property type="evidence" value="ECO:0007669"/>
    <property type="project" value="UniProtKB-SubCell"/>
</dbReference>
<dbReference type="RefSeq" id="WP_011765540.1">
    <property type="nucleotide sequence ID" value="NC_008702.1"/>
</dbReference>
<evidence type="ECO:0000313" key="8">
    <source>
        <dbReference type="EMBL" id="CAL94424.1"/>
    </source>
</evidence>
<dbReference type="SUPFAM" id="SSF56784">
    <property type="entry name" value="HAD-like"/>
    <property type="match status" value="1"/>
</dbReference>
<dbReference type="AlphaFoldDB" id="A1K6G9"/>
<sequence>MALSRACDPPADARGRGAPAVFLDKDGTLLHDVPYNVDPARLRLRADAGPALALLRRNGYRLVLVSNQAGVALGRFDEAALPPLWRALGEALAPWGVALDGVYYCPHHPKGCVPAYTRHCDCRKPAPGLLQRAALELGLDLARSWFIGDILDDVEAGRRAGCRTVLLDVGSETEWISTPMRHPDHVVASLTEAAFTLLADEALRVAPEGVAEQPQWTG</sequence>
<gene>
    <name evidence="8" type="ordered locus">azo1807</name>
</gene>
<evidence type="ECO:0000313" key="9">
    <source>
        <dbReference type="Proteomes" id="UP000002588"/>
    </source>
</evidence>